<dbReference type="Pfam" id="PF00903">
    <property type="entry name" value="Glyoxalase"/>
    <property type="match status" value="2"/>
</dbReference>
<keyword evidence="3" id="KW-1185">Reference proteome</keyword>
<evidence type="ECO:0000313" key="3">
    <source>
        <dbReference type="Proteomes" id="UP000604475"/>
    </source>
</evidence>
<reference evidence="2" key="1">
    <citation type="submission" date="2020-12" db="EMBL/GenBank/DDBJ databases">
        <title>Genomic characterization of non-nitrogen-fixing Frankia strains.</title>
        <authorList>
            <person name="Carlos-Shanley C."/>
            <person name="Guerra T."/>
            <person name="Hahn D."/>
        </authorList>
    </citation>
    <scope>NUCLEOTIDE SEQUENCE</scope>
    <source>
        <strain evidence="2">CN6</strain>
    </source>
</reference>
<dbReference type="InterPro" id="IPR052164">
    <property type="entry name" value="Anthracycline_SecMetBiosynth"/>
</dbReference>
<dbReference type="Proteomes" id="UP000604475">
    <property type="component" value="Unassembled WGS sequence"/>
</dbReference>
<accession>A0A937RGI0</accession>
<dbReference type="EMBL" id="JAEACQ010000234">
    <property type="protein sequence ID" value="MBL7629652.1"/>
    <property type="molecule type" value="Genomic_DNA"/>
</dbReference>
<dbReference type="Gene3D" id="3.10.180.10">
    <property type="entry name" value="2,3-Dihydroxybiphenyl 1,2-Dioxygenase, domain 1"/>
    <property type="match status" value="2"/>
</dbReference>
<sequence>MSGATASGAGSPVGFLWIPAVDLSAAAAFYRDVFGWEVDEPGQGASAVGFRAPGLIGQLTTELPVGPGGPLLWLMADDLYRALRLVELRGGRVLGQPRRQGGVRYLVQVSDPAGNRLGIAVPAGSPRPQPLVVARDVEASSRWYQELLGLRSDHGGKDYERLVTADGILVLQLHRWDVDHGHGQLAEPDQPFGNGAVLWFGDVADFEGAVERAGRLGAAVVHPPMRNPLSGEGNGPAHREIWLKDPDGYTVVIASPDGEDHEPS</sequence>
<feature type="domain" description="VOC" evidence="1">
    <location>
        <begin position="126"/>
        <end position="256"/>
    </location>
</feature>
<organism evidence="2 3">
    <name type="scientific">Frankia nepalensis</name>
    <dbReference type="NCBI Taxonomy" id="1836974"/>
    <lineage>
        <taxon>Bacteria</taxon>
        <taxon>Bacillati</taxon>
        <taxon>Actinomycetota</taxon>
        <taxon>Actinomycetes</taxon>
        <taxon>Frankiales</taxon>
        <taxon>Frankiaceae</taxon>
        <taxon>Frankia</taxon>
    </lineage>
</organism>
<dbReference type="PANTHER" id="PTHR33993:SF2">
    <property type="entry name" value="VOC DOMAIN-CONTAINING PROTEIN"/>
    <property type="match status" value="1"/>
</dbReference>
<dbReference type="AlphaFoldDB" id="A0A937RGI0"/>
<proteinExistence type="predicted"/>
<feature type="domain" description="VOC" evidence="1">
    <location>
        <begin position="12"/>
        <end position="122"/>
    </location>
</feature>
<dbReference type="InterPro" id="IPR029068">
    <property type="entry name" value="Glyas_Bleomycin-R_OHBP_Dase"/>
</dbReference>
<dbReference type="PROSITE" id="PS51819">
    <property type="entry name" value="VOC"/>
    <property type="match status" value="2"/>
</dbReference>
<evidence type="ECO:0000259" key="1">
    <source>
        <dbReference type="PROSITE" id="PS51819"/>
    </source>
</evidence>
<dbReference type="InterPro" id="IPR004360">
    <property type="entry name" value="Glyas_Fos-R_dOase_dom"/>
</dbReference>
<protein>
    <submittedName>
        <fullName evidence="2">Glyoxalase</fullName>
    </submittedName>
</protein>
<dbReference type="PANTHER" id="PTHR33993">
    <property type="entry name" value="GLYOXALASE-RELATED"/>
    <property type="match status" value="1"/>
</dbReference>
<comment type="caution">
    <text evidence="2">The sequence shown here is derived from an EMBL/GenBank/DDBJ whole genome shotgun (WGS) entry which is preliminary data.</text>
</comment>
<gene>
    <name evidence="2" type="ORF">I7412_21265</name>
</gene>
<evidence type="ECO:0000313" key="2">
    <source>
        <dbReference type="EMBL" id="MBL7629652.1"/>
    </source>
</evidence>
<dbReference type="RefSeq" id="WP_203001251.1">
    <property type="nucleotide sequence ID" value="NZ_JADWYU010000089.1"/>
</dbReference>
<dbReference type="InterPro" id="IPR037523">
    <property type="entry name" value="VOC_core"/>
</dbReference>
<dbReference type="SUPFAM" id="SSF54593">
    <property type="entry name" value="Glyoxalase/Bleomycin resistance protein/Dihydroxybiphenyl dioxygenase"/>
    <property type="match status" value="2"/>
</dbReference>
<name>A0A937RGI0_9ACTN</name>